<accession>A0ACD2ZZR6</accession>
<sequence length="521" mass="57089">MESTTLPRTVLQISTWDMPPQLIDPRPIIVAGDDGEGDADVSENGIANQDGASPSPLGSPRLAILEPPTQPNVVDQINEDDASDQDGEELEVPIPPPTPPRPRNRSSRHRTVSIRTLGSNSLAPSSTPDLPYIRVVDLSPPSSDYSDRVDHGRVAQLDSDTETTAGVGSGPGAPFGALMSASPLGIPWSTQATQFQQQYTSSPYVQMGPTYQVPVTASSWSWSRGSQEYPAGVDGNGFQAVPVNWGAPITDTRGDHVTERHAAGNTGAEEHPEPRVSKSSWKVTKKVKKWIGNVVDRPPNPQAEEWLAVVIYNRNKQFVYSVHGQNSNPIPKFLPKLPSHWKKPNPTRPSPPCTSLVLNSLLKHAILGSVRIYWNIALCPDIVAHDRGRQKVVFLADIELEEPATCPLVRELRIVGVAEDHEWPFPWPFIVKNNEGVTIADVLNKIYANFKEFVGKTELDKLGCFRVEKAKVMHWLRASKLPQGDPGRSMMRVDCMCGSTIFRGLEPHPESGGYLLHLGLG</sequence>
<organism evidence="1 2">
    <name type="scientific">Pluteus cervinus</name>
    <dbReference type="NCBI Taxonomy" id="181527"/>
    <lineage>
        <taxon>Eukaryota</taxon>
        <taxon>Fungi</taxon>
        <taxon>Dikarya</taxon>
        <taxon>Basidiomycota</taxon>
        <taxon>Agaricomycotina</taxon>
        <taxon>Agaricomycetes</taxon>
        <taxon>Agaricomycetidae</taxon>
        <taxon>Agaricales</taxon>
        <taxon>Pluteineae</taxon>
        <taxon>Pluteaceae</taxon>
        <taxon>Pluteus</taxon>
    </lineage>
</organism>
<keyword evidence="2" id="KW-1185">Reference proteome</keyword>
<dbReference type="EMBL" id="ML209161">
    <property type="protein sequence ID" value="TFK58873.1"/>
    <property type="molecule type" value="Genomic_DNA"/>
</dbReference>
<dbReference type="Proteomes" id="UP000308600">
    <property type="component" value="Unassembled WGS sequence"/>
</dbReference>
<name>A0ACD2ZZR6_9AGAR</name>
<evidence type="ECO:0000313" key="1">
    <source>
        <dbReference type="EMBL" id="TFK58873.1"/>
    </source>
</evidence>
<proteinExistence type="predicted"/>
<evidence type="ECO:0000313" key="2">
    <source>
        <dbReference type="Proteomes" id="UP000308600"/>
    </source>
</evidence>
<reference evidence="1 2" key="1">
    <citation type="journal article" date="2019" name="Nat. Ecol. Evol.">
        <title>Megaphylogeny resolves global patterns of mushroom evolution.</title>
        <authorList>
            <person name="Varga T."/>
            <person name="Krizsan K."/>
            <person name="Foldi C."/>
            <person name="Dima B."/>
            <person name="Sanchez-Garcia M."/>
            <person name="Sanchez-Ramirez S."/>
            <person name="Szollosi G.J."/>
            <person name="Szarkandi J.G."/>
            <person name="Papp V."/>
            <person name="Albert L."/>
            <person name="Andreopoulos W."/>
            <person name="Angelini C."/>
            <person name="Antonin V."/>
            <person name="Barry K.W."/>
            <person name="Bougher N.L."/>
            <person name="Buchanan P."/>
            <person name="Buyck B."/>
            <person name="Bense V."/>
            <person name="Catcheside P."/>
            <person name="Chovatia M."/>
            <person name="Cooper J."/>
            <person name="Damon W."/>
            <person name="Desjardin D."/>
            <person name="Finy P."/>
            <person name="Geml J."/>
            <person name="Haridas S."/>
            <person name="Hughes K."/>
            <person name="Justo A."/>
            <person name="Karasinski D."/>
            <person name="Kautmanova I."/>
            <person name="Kiss B."/>
            <person name="Kocsube S."/>
            <person name="Kotiranta H."/>
            <person name="LaButti K.M."/>
            <person name="Lechner B.E."/>
            <person name="Liimatainen K."/>
            <person name="Lipzen A."/>
            <person name="Lukacs Z."/>
            <person name="Mihaltcheva S."/>
            <person name="Morgado L.N."/>
            <person name="Niskanen T."/>
            <person name="Noordeloos M.E."/>
            <person name="Ohm R.A."/>
            <person name="Ortiz-Santana B."/>
            <person name="Ovrebo C."/>
            <person name="Racz N."/>
            <person name="Riley R."/>
            <person name="Savchenko A."/>
            <person name="Shiryaev A."/>
            <person name="Soop K."/>
            <person name="Spirin V."/>
            <person name="Szebenyi C."/>
            <person name="Tomsovsky M."/>
            <person name="Tulloss R.E."/>
            <person name="Uehling J."/>
            <person name="Grigoriev I.V."/>
            <person name="Vagvolgyi C."/>
            <person name="Papp T."/>
            <person name="Martin F.M."/>
            <person name="Miettinen O."/>
            <person name="Hibbett D.S."/>
            <person name="Nagy L.G."/>
        </authorList>
    </citation>
    <scope>NUCLEOTIDE SEQUENCE [LARGE SCALE GENOMIC DNA]</scope>
    <source>
        <strain evidence="1 2">NL-1719</strain>
    </source>
</reference>
<protein>
    <submittedName>
        <fullName evidence="1">Uncharacterized protein</fullName>
    </submittedName>
</protein>
<gene>
    <name evidence="1" type="ORF">BDN72DRAFT_806314</name>
</gene>